<dbReference type="Proteomes" id="UP000559027">
    <property type="component" value="Unassembled WGS sequence"/>
</dbReference>
<accession>A0A8H5FS98</accession>
<organism evidence="1 2">
    <name type="scientific">Leucocoprinus leucothites</name>
    <dbReference type="NCBI Taxonomy" id="201217"/>
    <lineage>
        <taxon>Eukaryota</taxon>
        <taxon>Fungi</taxon>
        <taxon>Dikarya</taxon>
        <taxon>Basidiomycota</taxon>
        <taxon>Agaricomycotina</taxon>
        <taxon>Agaricomycetes</taxon>
        <taxon>Agaricomycetidae</taxon>
        <taxon>Agaricales</taxon>
        <taxon>Agaricineae</taxon>
        <taxon>Agaricaceae</taxon>
        <taxon>Leucocoprinus</taxon>
    </lineage>
</organism>
<evidence type="ECO:0000313" key="1">
    <source>
        <dbReference type="EMBL" id="KAF5347276.1"/>
    </source>
</evidence>
<sequence>MGLGDSFVLNEFMFCTDHGREYCPSCFCDYRTGNNYQIELDEEVVWRFEDLFMTMDDRPALNAFALGAKIANKKEETYKCAKHGTVDCTTCFDWKKRVVQLMEVVERLRGEPEKAKPSPPTIATTAAAKKGKGKVVDVNDVD</sequence>
<evidence type="ECO:0000313" key="2">
    <source>
        <dbReference type="Proteomes" id="UP000559027"/>
    </source>
</evidence>
<proteinExistence type="predicted"/>
<reference evidence="1 2" key="1">
    <citation type="journal article" date="2020" name="ISME J.">
        <title>Uncovering the hidden diversity of litter-decomposition mechanisms in mushroom-forming fungi.</title>
        <authorList>
            <person name="Floudas D."/>
            <person name="Bentzer J."/>
            <person name="Ahren D."/>
            <person name="Johansson T."/>
            <person name="Persson P."/>
            <person name="Tunlid A."/>
        </authorList>
    </citation>
    <scope>NUCLEOTIDE SEQUENCE [LARGE SCALE GENOMIC DNA]</scope>
    <source>
        <strain evidence="1 2">CBS 146.42</strain>
    </source>
</reference>
<dbReference type="OrthoDB" id="341421at2759"/>
<name>A0A8H5FS98_9AGAR</name>
<comment type="caution">
    <text evidence="1">The sequence shown here is derived from an EMBL/GenBank/DDBJ whole genome shotgun (WGS) entry which is preliminary data.</text>
</comment>
<gene>
    <name evidence="1" type="ORF">D9756_009966</name>
</gene>
<keyword evidence="2" id="KW-1185">Reference proteome</keyword>
<dbReference type="EMBL" id="JAACJO010000026">
    <property type="protein sequence ID" value="KAF5347276.1"/>
    <property type="molecule type" value="Genomic_DNA"/>
</dbReference>
<dbReference type="AlphaFoldDB" id="A0A8H5FS98"/>
<protein>
    <submittedName>
        <fullName evidence="1">Uncharacterized protein</fullName>
    </submittedName>
</protein>